<keyword evidence="5 14" id="KW-1003">Cell membrane</keyword>
<keyword evidence="9 14" id="KW-0472">Membrane</keyword>
<comment type="caution">
    <text evidence="15">The sequence shown here is derived from an EMBL/GenBank/DDBJ whole genome shotgun (WGS) entry which is preliminary data.</text>
</comment>
<feature type="transmembrane region" description="Helical" evidence="14">
    <location>
        <begin position="249"/>
        <end position="282"/>
    </location>
</feature>
<keyword evidence="10 14" id="KW-0046">Antibiotic resistance</keyword>
<evidence type="ECO:0000256" key="11">
    <source>
        <dbReference type="ARBA" id="ARBA00032707"/>
    </source>
</evidence>
<protein>
    <recommendedName>
        <fullName evidence="4 14">Undecaprenyl-diphosphatase</fullName>
        <ecNumber evidence="3 14">3.6.1.27</ecNumber>
    </recommendedName>
    <alternativeName>
        <fullName evidence="12 14">Bacitracin resistance protein</fullName>
    </alternativeName>
    <alternativeName>
        <fullName evidence="11 14">Undecaprenyl pyrophosphate phosphatase</fullName>
    </alternativeName>
</protein>
<dbReference type="EC" id="3.6.1.27" evidence="3 14"/>
<organism evidence="15">
    <name type="scientific">Dictyoglomus thermophilum</name>
    <dbReference type="NCBI Taxonomy" id="14"/>
    <lineage>
        <taxon>Bacteria</taxon>
        <taxon>Pseudomonadati</taxon>
        <taxon>Dictyoglomota</taxon>
        <taxon>Dictyoglomia</taxon>
        <taxon>Dictyoglomales</taxon>
        <taxon>Dictyoglomaceae</taxon>
        <taxon>Dictyoglomus</taxon>
    </lineage>
</organism>
<keyword evidence="14" id="KW-0573">Peptidoglycan synthesis</keyword>
<dbReference type="PANTHER" id="PTHR30622">
    <property type="entry name" value="UNDECAPRENYL-DIPHOSPHATASE"/>
    <property type="match status" value="1"/>
</dbReference>
<evidence type="ECO:0000256" key="13">
    <source>
        <dbReference type="ARBA" id="ARBA00047594"/>
    </source>
</evidence>
<evidence type="ECO:0000256" key="3">
    <source>
        <dbReference type="ARBA" id="ARBA00012374"/>
    </source>
</evidence>
<feature type="transmembrane region" description="Helical" evidence="14">
    <location>
        <begin position="7"/>
        <end position="32"/>
    </location>
</feature>
<evidence type="ECO:0000256" key="14">
    <source>
        <dbReference type="HAMAP-Rule" id="MF_01006"/>
    </source>
</evidence>
<keyword evidence="6 14" id="KW-0812">Transmembrane</keyword>
<feature type="transmembrane region" description="Helical" evidence="14">
    <location>
        <begin position="186"/>
        <end position="205"/>
    </location>
</feature>
<feature type="transmembrane region" description="Helical" evidence="14">
    <location>
        <begin position="38"/>
        <end position="58"/>
    </location>
</feature>
<comment type="subcellular location">
    <subcellularLocation>
        <location evidence="1 14">Cell membrane</location>
        <topology evidence="1 14">Multi-pass membrane protein</topology>
    </subcellularLocation>
</comment>
<dbReference type="PANTHER" id="PTHR30622:SF4">
    <property type="entry name" value="UNDECAPRENYL-DIPHOSPHATASE"/>
    <property type="match status" value="1"/>
</dbReference>
<dbReference type="EMBL" id="DTIN01000033">
    <property type="protein sequence ID" value="HFX14032.1"/>
    <property type="molecule type" value="Genomic_DNA"/>
</dbReference>
<comment type="miscellaneous">
    <text evidence="14">Bacitracin is thought to be involved in the inhibition of peptidoglycan synthesis by sequestering undecaprenyl diphosphate, thereby reducing the pool of lipid carrier available.</text>
</comment>
<comment type="similarity">
    <text evidence="2 14">Belongs to the UppP family.</text>
</comment>
<dbReference type="GO" id="GO:0005886">
    <property type="term" value="C:plasma membrane"/>
    <property type="evidence" value="ECO:0007669"/>
    <property type="project" value="UniProtKB-SubCell"/>
</dbReference>
<dbReference type="GO" id="GO:0071555">
    <property type="term" value="P:cell wall organization"/>
    <property type="evidence" value="ECO:0007669"/>
    <property type="project" value="UniProtKB-KW"/>
</dbReference>
<name>A0A7C3MPL8_DICTH</name>
<dbReference type="GO" id="GO:0050380">
    <property type="term" value="F:undecaprenyl-diphosphatase activity"/>
    <property type="evidence" value="ECO:0007669"/>
    <property type="project" value="UniProtKB-UniRule"/>
</dbReference>
<dbReference type="GO" id="GO:0008360">
    <property type="term" value="P:regulation of cell shape"/>
    <property type="evidence" value="ECO:0007669"/>
    <property type="project" value="UniProtKB-KW"/>
</dbReference>
<accession>A0A7C3MPL8</accession>
<evidence type="ECO:0000256" key="4">
    <source>
        <dbReference type="ARBA" id="ARBA00021581"/>
    </source>
</evidence>
<keyword evidence="7 14" id="KW-0378">Hydrolase</keyword>
<feature type="transmembrane region" description="Helical" evidence="14">
    <location>
        <begin position="217"/>
        <end position="237"/>
    </location>
</feature>
<keyword evidence="8 14" id="KW-1133">Transmembrane helix</keyword>
<keyword evidence="14" id="KW-0961">Cell wall biogenesis/degradation</keyword>
<evidence type="ECO:0000256" key="2">
    <source>
        <dbReference type="ARBA" id="ARBA00010621"/>
    </source>
</evidence>
<sequence>MEFWVIILGIVQGITEFLPISSTAHLILIPYLFKVPDFGLTFNVGLHLGTFLAVFLYFIKDWIEFLIAIFKGGEKRKILGLIILATIPAGIFGILLDPFVEKISEPQTYPFAIWIILVGVVVFGIIFLLLERYKSKPLELKDLDIKKAIIIGVWQVFALFPGVSRSGSSISGGMYVGLRRDEATKFSFYMSLPLIGGAVFFKFIDLFKGNQTGEFTYILYGALVSFVVGIFSIHILLNYVKKSSLKVFSYYRFILAFSLLLAFFSLHILSILVFTADVIYLLGNFYRPKKEAI</sequence>
<dbReference type="HAMAP" id="MF_01006">
    <property type="entry name" value="Undec_diphosphatase"/>
    <property type="match status" value="1"/>
</dbReference>
<dbReference type="GO" id="GO:0009252">
    <property type="term" value="P:peptidoglycan biosynthetic process"/>
    <property type="evidence" value="ECO:0007669"/>
    <property type="project" value="UniProtKB-KW"/>
</dbReference>
<dbReference type="InterPro" id="IPR003824">
    <property type="entry name" value="UppP"/>
</dbReference>
<evidence type="ECO:0000256" key="12">
    <source>
        <dbReference type="ARBA" id="ARBA00032932"/>
    </source>
</evidence>
<comment type="catalytic activity">
    <reaction evidence="13 14">
        <text>di-trans,octa-cis-undecaprenyl diphosphate + H2O = di-trans,octa-cis-undecaprenyl phosphate + phosphate + H(+)</text>
        <dbReference type="Rhea" id="RHEA:28094"/>
        <dbReference type="ChEBI" id="CHEBI:15377"/>
        <dbReference type="ChEBI" id="CHEBI:15378"/>
        <dbReference type="ChEBI" id="CHEBI:43474"/>
        <dbReference type="ChEBI" id="CHEBI:58405"/>
        <dbReference type="ChEBI" id="CHEBI:60392"/>
        <dbReference type="EC" id="3.6.1.27"/>
    </reaction>
</comment>
<evidence type="ECO:0000256" key="1">
    <source>
        <dbReference type="ARBA" id="ARBA00004651"/>
    </source>
</evidence>
<evidence type="ECO:0000313" key="15">
    <source>
        <dbReference type="EMBL" id="HFX14032.1"/>
    </source>
</evidence>
<gene>
    <name evidence="14" type="primary">uppP</name>
    <name evidence="15" type="ORF">ENW00_07815</name>
</gene>
<evidence type="ECO:0000256" key="8">
    <source>
        <dbReference type="ARBA" id="ARBA00022989"/>
    </source>
</evidence>
<evidence type="ECO:0000256" key="5">
    <source>
        <dbReference type="ARBA" id="ARBA00022475"/>
    </source>
</evidence>
<dbReference type="GO" id="GO:0046677">
    <property type="term" value="P:response to antibiotic"/>
    <property type="evidence" value="ECO:0007669"/>
    <property type="project" value="UniProtKB-UniRule"/>
</dbReference>
<keyword evidence="14" id="KW-0133">Cell shape</keyword>
<feature type="transmembrane region" description="Helical" evidence="14">
    <location>
        <begin position="108"/>
        <end position="129"/>
    </location>
</feature>
<dbReference type="AlphaFoldDB" id="A0A7C3MPL8"/>
<evidence type="ECO:0000256" key="9">
    <source>
        <dbReference type="ARBA" id="ARBA00023136"/>
    </source>
</evidence>
<evidence type="ECO:0000256" key="7">
    <source>
        <dbReference type="ARBA" id="ARBA00022801"/>
    </source>
</evidence>
<dbReference type="Pfam" id="PF02673">
    <property type="entry name" value="BacA"/>
    <property type="match status" value="1"/>
</dbReference>
<evidence type="ECO:0000256" key="10">
    <source>
        <dbReference type="ARBA" id="ARBA00023251"/>
    </source>
</evidence>
<reference evidence="15" key="1">
    <citation type="journal article" date="2020" name="mSystems">
        <title>Genome- and Community-Level Interaction Insights into Carbon Utilization and Element Cycling Functions of Hydrothermarchaeota in Hydrothermal Sediment.</title>
        <authorList>
            <person name="Zhou Z."/>
            <person name="Liu Y."/>
            <person name="Xu W."/>
            <person name="Pan J."/>
            <person name="Luo Z.H."/>
            <person name="Li M."/>
        </authorList>
    </citation>
    <scope>NUCLEOTIDE SEQUENCE [LARGE SCALE GENOMIC DNA]</scope>
    <source>
        <strain evidence="15">SpSt-81</strain>
    </source>
</reference>
<feature type="transmembrane region" description="Helical" evidence="14">
    <location>
        <begin position="78"/>
        <end position="96"/>
    </location>
</feature>
<comment type="function">
    <text evidence="14">Catalyzes the dephosphorylation of undecaprenyl diphosphate (UPP). Confers resistance to bacitracin.</text>
</comment>
<proteinExistence type="inferred from homology"/>
<evidence type="ECO:0000256" key="6">
    <source>
        <dbReference type="ARBA" id="ARBA00022692"/>
    </source>
</evidence>